<evidence type="ECO:0000256" key="7">
    <source>
        <dbReference type="SAM" id="Phobius"/>
    </source>
</evidence>
<dbReference type="InterPro" id="IPR001958">
    <property type="entry name" value="Tet-R_TetA/multi-R_MdtG-like"/>
</dbReference>
<keyword evidence="6 7" id="KW-0472">Membrane</keyword>
<proteinExistence type="predicted"/>
<dbReference type="InterPro" id="IPR020846">
    <property type="entry name" value="MFS_dom"/>
</dbReference>
<organism evidence="9 10">
    <name type="scientific">Cupriavidus nantongensis</name>
    <dbReference type="NCBI Taxonomy" id="1796606"/>
    <lineage>
        <taxon>Bacteria</taxon>
        <taxon>Pseudomonadati</taxon>
        <taxon>Pseudomonadota</taxon>
        <taxon>Betaproteobacteria</taxon>
        <taxon>Burkholderiales</taxon>
        <taxon>Burkholderiaceae</taxon>
        <taxon>Cupriavidus</taxon>
    </lineage>
</organism>
<dbReference type="GO" id="GO:0022857">
    <property type="term" value="F:transmembrane transporter activity"/>
    <property type="evidence" value="ECO:0007669"/>
    <property type="project" value="InterPro"/>
</dbReference>
<keyword evidence="3" id="KW-1003">Cell membrane</keyword>
<dbReference type="PRINTS" id="PR01035">
    <property type="entry name" value="TCRTETA"/>
</dbReference>
<gene>
    <name evidence="9" type="ORF">A2G96_08855</name>
</gene>
<dbReference type="SUPFAM" id="SSF103473">
    <property type="entry name" value="MFS general substrate transporter"/>
    <property type="match status" value="1"/>
</dbReference>
<dbReference type="EMBL" id="CP014844">
    <property type="protein sequence ID" value="AMR77838.1"/>
    <property type="molecule type" value="Genomic_DNA"/>
</dbReference>
<dbReference type="Proteomes" id="UP000075238">
    <property type="component" value="Chromosome 1"/>
</dbReference>
<keyword evidence="4 7" id="KW-0812">Transmembrane</keyword>
<evidence type="ECO:0000313" key="10">
    <source>
        <dbReference type="Proteomes" id="UP000075238"/>
    </source>
</evidence>
<dbReference type="InterPro" id="IPR036259">
    <property type="entry name" value="MFS_trans_sf"/>
</dbReference>
<feature type="transmembrane region" description="Helical" evidence="7">
    <location>
        <begin position="331"/>
        <end position="356"/>
    </location>
</feature>
<evidence type="ECO:0000256" key="3">
    <source>
        <dbReference type="ARBA" id="ARBA00022475"/>
    </source>
</evidence>
<keyword evidence="2" id="KW-0813">Transport</keyword>
<dbReference type="Gene3D" id="1.20.1250.20">
    <property type="entry name" value="MFS general substrate transporter like domains"/>
    <property type="match status" value="1"/>
</dbReference>
<dbReference type="InterPro" id="IPR050171">
    <property type="entry name" value="MFS_Transporters"/>
</dbReference>
<dbReference type="KEGG" id="cnan:A2G96_08855"/>
<feature type="transmembrane region" description="Helical" evidence="7">
    <location>
        <begin position="242"/>
        <end position="265"/>
    </location>
</feature>
<accession>A0A142JIC6</accession>
<feature type="transmembrane region" description="Helical" evidence="7">
    <location>
        <begin position="125"/>
        <end position="146"/>
    </location>
</feature>
<evidence type="ECO:0000256" key="5">
    <source>
        <dbReference type="ARBA" id="ARBA00022989"/>
    </source>
</evidence>
<reference evidence="9 10" key="1">
    <citation type="submission" date="2016-03" db="EMBL/GenBank/DDBJ databases">
        <title>Complete genome sequence of a novel chlorpyrifos degrading bacterium, Cupriavidus nantongensis sp. X1.</title>
        <authorList>
            <person name="Fang L."/>
        </authorList>
    </citation>
    <scope>NUCLEOTIDE SEQUENCE [LARGE SCALE GENOMIC DNA]</scope>
    <source>
        <strain evidence="9 10">X1</strain>
    </source>
</reference>
<dbReference type="InterPro" id="IPR011701">
    <property type="entry name" value="MFS"/>
</dbReference>
<feature type="transmembrane region" description="Helical" evidence="7">
    <location>
        <begin position="95"/>
        <end position="113"/>
    </location>
</feature>
<dbReference type="PANTHER" id="PTHR23517">
    <property type="entry name" value="RESISTANCE PROTEIN MDTM, PUTATIVE-RELATED-RELATED"/>
    <property type="match status" value="1"/>
</dbReference>
<feature type="transmembrane region" description="Helical" evidence="7">
    <location>
        <begin position="199"/>
        <end position="221"/>
    </location>
</feature>
<evidence type="ECO:0000256" key="1">
    <source>
        <dbReference type="ARBA" id="ARBA00004651"/>
    </source>
</evidence>
<feature type="transmembrane region" description="Helical" evidence="7">
    <location>
        <begin position="67"/>
        <end position="88"/>
    </location>
</feature>
<feature type="transmembrane region" description="Helical" evidence="7">
    <location>
        <begin position="21"/>
        <end position="47"/>
    </location>
</feature>
<name>A0A142JIC6_9BURK</name>
<feature type="transmembrane region" description="Helical" evidence="7">
    <location>
        <begin position="277"/>
        <end position="297"/>
    </location>
</feature>
<feature type="domain" description="Major facilitator superfamily (MFS) profile" evidence="8">
    <location>
        <begin position="25"/>
        <end position="417"/>
    </location>
</feature>
<evidence type="ECO:0000313" key="9">
    <source>
        <dbReference type="EMBL" id="AMR77838.1"/>
    </source>
</evidence>
<feature type="transmembrane region" description="Helical" evidence="7">
    <location>
        <begin position="387"/>
        <end position="413"/>
    </location>
</feature>
<evidence type="ECO:0000256" key="4">
    <source>
        <dbReference type="ARBA" id="ARBA00022692"/>
    </source>
</evidence>
<evidence type="ECO:0000256" key="6">
    <source>
        <dbReference type="ARBA" id="ARBA00023136"/>
    </source>
</evidence>
<dbReference type="AlphaFoldDB" id="A0A142JIC6"/>
<dbReference type="GO" id="GO:0005886">
    <property type="term" value="C:plasma membrane"/>
    <property type="evidence" value="ECO:0007669"/>
    <property type="project" value="UniProtKB-SubCell"/>
</dbReference>
<sequence>MVESRAMRSPRESGPTRQQDLGVAQLGWLAAAVFVVSAGYGALMPLIPDWLRPLMGDADPAALARHVGYLSGIYTAGILLGAPLWGMLADRLGRARVLLVGLIGYVASLLPLLRPESLGVVGIYALRGATGFFVAAVVPVVPALVAQYTPESIRARRFAWLGAMSLLGFLFGPGLNTAAERLVGLGFLSVLVQGSSTTLVIALSAALGALMMLGLAATLPAPSSLGEADAADHDGAPRSRSLALWILNGVVMFVLAGFELGIVLQGQRHPDLSSREVSLMFAECSLVMLGVNAVLFFTGLLERADPRRVLACGMVLGIAGLLMLARHGSEMWLYVGVSFMAAGTGLVLPTLAYLAAGTSARRLGIAMGGLAAAAGLGQTLGSATSGWLFGAVMQSTFAWLSIPLAATLALLLIPRHWWPANPVLVSASPSRTFLTSTETEP</sequence>
<feature type="transmembrane region" description="Helical" evidence="7">
    <location>
        <begin position="309"/>
        <end position="325"/>
    </location>
</feature>
<feature type="transmembrane region" description="Helical" evidence="7">
    <location>
        <begin position="363"/>
        <end position="381"/>
    </location>
</feature>
<keyword evidence="10" id="KW-1185">Reference proteome</keyword>
<protein>
    <submittedName>
        <fullName evidence="9">MFS transporter</fullName>
    </submittedName>
</protein>
<dbReference type="PROSITE" id="PS50850">
    <property type="entry name" value="MFS"/>
    <property type="match status" value="1"/>
</dbReference>
<keyword evidence="5 7" id="KW-1133">Transmembrane helix</keyword>
<feature type="transmembrane region" description="Helical" evidence="7">
    <location>
        <begin position="158"/>
        <end position="179"/>
    </location>
</feature>
<evidence type="ECO:0000256" key="2">
    <source>
        <dbReference type="ARBA" id="ARBA00022448"/>
    </source>
</evidence>
<comment type="subcellular location">
    <subcellularLocation>
        <location evidence="1">Cell membrane</location>
        <topology evidence="1">Multi-pass membrane protein</topology>
    </subcellularLocation>
</comment>
<dbReference type="STRING" id="1796606.A2G96_08855"/>
<dbReference type="Pfam" id="PF07690">
    <property type="entry name" value="MFS_1"/>
    <property type="match status" value="1"/>
</dbReference>
<evidence type="ECO:0000259" key="8">
    <source>
        <dbReference type="PROSITE" id="PS50850"/>
    </source>
</evidence>